<feature type="region of interest" description="Disordered" evidence="2">
    <location>
        <begin position="257"/>
        <end position="278"/>
    </location>
</feature>
<name>A0A918CA89_AGRME</name>
<organism evidence="6 7">
    <name type="scientific">Agromyces mediolanus</name>
    <name type="common">Corynebacterium mediolanum</name>
    <dbReference type="NCBI Taxonomy" id="41986"/>
    <lineage>
        <taxon>Bacteria</taxon>
        <taxon>Bacillati</taxon>
        <taxon>Actinomycetota</taxon>
        <taxon>Actinomycetes</taxon>
        <taxon>Micrococcales</taxon>
        <taxon>Microbacteriaceae</taxon>
        <taxon>Agromyces</taxon>
    </lineage>
</organism>
<feature type="chain" id="PRO_5039423008" evidence="3">
    <location>
        <begin position="21"/>
        <end position="478"/>
    </location>
</feature>
<evidence type="ECO:0000256" key="1">
    <source>
        <dbReference type="ARBA" id="ARBA00023450"/>
    </source>
</evidence>
<dbReference type="Pfam" id="PF01844">
    <property type="entry name" value="HNH"/>
    <property type="match status" value="1"/>
</dbReference>
<keyword evidence="6" id="KW-0255">Endonuclease</keyword>
<reference evidence="6" key="1">
    <citation type="journal article" date="2014" name="Int. J. Syst. Evol. Microbiol.">
        <title>Complete genome sequence of Corynebacterium casei LMG S-19264T (=DSM 44701T), isolated from a smear-ripened cheese.</title>
        <authorList>
            <consortium name="US DOE Joint Genome Institute (JGI-PGF)"/>
            <person name="Walter F."/>
            <person name="Albersmeier A."/>
            <person name="Kalinowski J."/>
            <person name="Ruckert C."/>
        </authorList>
    </citation>
    <scope>NUCLEOTIDE SEQUENCE</scope>
    <source>
        <strain evidence="6">JCM 3346</strain>
    </source>
</reference>
<accession>A0A918CA89</accession>
<keyword evidence="6" id="KW-0540">Nuclease</keyword>
<evidence type="ECO:0000259" key="5">
    <source>
        <dbReference type="Pfam" id="PF02720"/>
    </source>
</evidence>
<keyword evidence="6" id="KW-0378">Hydrolase</keyword>
<dbReference type="InterPro" id="IPR003870">
    <property type="entry name" value="DUF222"/>
</dbReference>
<dbReference type="GO" id="GO:0004519">
    <property type="term" value="F:endonuclease activity"/>
    <property type="evidence" value="ECO:0007669"/>
    <property type="project" value="UniProtKB-KW"/>
</dbReference>
<dbReference type="EMBL" id="BMRJ01000001">
    <property type="protein sequence ID" value="GGR13980.1"/>
    <property type="molecule type" value="Genomic_DNA"/>
</dbReference>
<comment type="similarity">
    <text evidence="1">Belongs to the Rv1128c/1148c/1588c/1702c/1945/3466 family.</text>
</comment>
<feature type="compositionally biased region" description="Basic and acidic residues" evidence="2">
    <location>
        <begin position="257"/>
        <end position="267"/>
    </location>
</feature>
<evidence type="ECO:0000259" key="4">
    <source>
        <dbReference type="Pfam" id="PF01844"/>
    </source>
</evidence>
<evidence type="ECO:0000313" key="6">
    <source>
        <dbReference type="EMBL" id="GGR13980.1"/>
    </source>
</evidence>
<dbReference type="Pfam" id="PF02720">
    <property type="entry name" value="DUF222"/>
    <property type="match status" value="1"/>
</dbReference>
<evidence type="ECO:0000313" key="7">
    <source>
        <dbReference type="Proteomes" id="UP000610303"/>
    </source>
</evidence>
<dbReference type="CDD" id="cd00085">
    <property type="entry name" value="HNHc"/>
    <property type="match status" value="1"/>
</dbReference>
<reference evidence="6" key="2">
    <citation type="submission" date="2020-09" db="EMBL/GenBank/DDBJ databases">
        <authorList>
            <person name="Sun Q."/>
            <person name="Ohkuma M."/>
        </authorList>
    </citation>
    <scope>NUCLEOTIDE SEQUENCE</scope>
    <source>
        <strain evidence="6">JCM 3346</strain>
    </source>
</reference>
<sequence>MTNSSTAPAALAAFSAAASAVEAVWQGALTRASSQPEGDVRAMSDDGLVRVAATIAGLSRLAESLQARVAAELDDRCSGIAGDDLAKARGFTTPERLIAHLTAGRYVEAARLVAVGRATATRSSFTAELLPPKRPSLARALHAGVVGIEAADVIRRFLDRVEVRADPEELAASEAFLVERAPVVGVDGLGLLVKRLEARLDPDGVKPREDELRARRGLRIWQDRAGMVNVRGAFDPVNGALVKSAIDALVSAELHRARDARAPRPAETEGDQATSETRTVAQLNADALTDLARHALGCSNVPTLRSVTVVVRADAEALAAGRGAASIDGIEQPVSLETVRELISSAGISPMLIGRGELPLKLGRSARLFTPAQKVALAERDGGCAWPGCMRPPSQTEAHHIAWWNRDSGPTDLDNGILLCSHHHHRVHDDGWIIRVRDGRSWFVPPAHLDPEQRPRPGNRAVVPVFSRRRPLRASAAA</sequence>
<dbReference type="AlphaFoldDB" id="A0A918CA89"/>
<feature type="domain" description="HNH" evidence="4">
    <location>
        <begin position="389"/>
        <end position="429"/>
    </location>
</feature>
<protein>
    <submittedName>
        <fullName evidence="6">HNH endonuclease</fullName>
    </submittedName>
</protein>
<gene>
    <name evidence="6" type="ORF">GCM10010196_03170</name>
</gene>
<proteinExistence type="inferred from homology"/>
<keyword evidence="7" id="KW-1185">Reference proteome</keyword>
<dbReference type="Proteomes" id="UP000610303">
    <property type="component" value="Unassembled WGS sequence"/>
</dbReference>
<dbReference type="RefSeq" id="WP_189083560.1">
    <property type="nucleotide sequence ID" value="NZ_BMRJ01000001.1"/>
</dbReference>
<keyword evidence="3" id="KW-0732">Signal</keyword>
<feature type="signal peptide" evidence="3">
    <location>
        <begin position="1"/>
        <end position="20"/>
    </location>
</feature>
<dbReference type="InterPro" id="IPR002711">
    <property type="entry name" value="HNH"/>
</dbReference>
<evidence type="ECO:0000256" key="2">
    <source>
        <dbReference type="SAM" id="MobiDB-lite"/>
    </source>
</evidence>
<dbReference type="InterPro" id="IPR003615">
    <property type="entry name" value="HNH_nuc"/>
</dbReference>
<feature type="domain" description="DUF222" evidence="5">
    <location>
        <begin position="76"/>
        <end position="381"/>
    </location>
</feature>
<evidence type="ECO:0000256" key="3">
    <source>
        <dbReference type="SAM" id="SignalP"/>
    </source>
</evidence>
<comment type="caution">
    <text evidence="6">The sequence shown here is derived from an EMBL/GenBank/DDBJ whole genome shotgun (WGS) entry which is preliminary data.</text>
</comment>